<dbReference type="EMBL" id="CP053661">
    <property type="protein sequence ID" value="QKD81156.1"/>
    <property type="molecule type" value="Genomic_DNA"/>
</dbReference>
<sequence length="226" mass="25426">MQFYPPSSPSKRPSPLRRWGVRLLLGLSVGLASLGMAHPAHAARRVVLIFDQTRVRVPISVLEIYARTGIATDQLSEFLGVSPEVQTQARRALTHEVEVSDRLFRQALRGRTGEFVLSRLEQVLRTESRSRRSASQPLRDALIASYQDDNRISLLEVLKKYPEDEVQVDVRGLQQTYNEVASLVERFGPFFDLIRGSIQNLICDCDAAAEPPPARQAARRLPRLGQ</sequence>
<dbReference type="InterPro" id="IPR010802">
    <property type="entry name" value="DUF1400"/>
</dbReference>
<dbReference type="KEGG" id="theu:HPC62_02285"/>
<protein>
    <submittedName>
        <fullName evidence="2">Alpha/beta hydrolase</fullName>
    </submittedName>
</protein>
<dbReference type="RefSeq" id="WP_172353570.1">
    <property type="nucleotide sequence ID" value="NZ_CP053661.1"/>
</dbReference>
<dbReference type="Proteomes" id="UP000505210">
    <property type="component" value="Chromosome"/>
</dbReference>
<feature type="domain" description="DUF1400" evidence="1">
    <location>
        <begin position="42"/>
        <end position="169"/>
    </location>
</feature>
<name>A0A6M8BAR1_9CYAN</name>
<accession>A0A6M8BAR1</accession>
<evidence type="ECO:0000259" key="1">
    <source>
        <dbReference type="Pfam" id="PF07176"/>
    </source>
</evidence>
<gene>
    <name evidence="2" type="ORF">HPC62_02285</name>
</gene>
<dbReference type="Pfam" id="PF07176">
    <property type="entry name" value="DUF1400"/>
    <property type="match status" value="1"/>
</dbReference>
<proteinExistence type="predicted"/>
<evidence type="ECO:0000313" key="3">
    <source>
        <dbReference type="Proteomes" id="UP000505210"/>
    </source>
</evidence>
<dbReference type="GO" id="GO:0016787">
    <property type="term" value="F:hydrolase activity"/>
    <property type="evidence" value="ECO:0007669"/>
    <property type="project" value="UniProtKB-KW"/>
</dbReference>
<evidence type="ECO:0000313" key="2">
    <source>
        <dbReference type="EMBL" id="QKD81156.1"/>
    </source>
</evidence>
<keyword evidence="3" id="KW-1185">Reference proteome</keyword>
<reference evidence="2 3" key="1">
    <citation type="submission" date="2020-05" db="EMBL/GenBank/DDBJ databases">
        <title>Complete genome sequence of of a novel Thermoleptolyngbya strain isolated from hot springs of Ganzi, Sichuan China.</title>
        <authorList>
            <person name="Tang J."/>
            <person name="Daroch M."/>
            <person name="Li L."/>
            <person name="Waleron K."/>
            <person name="Waleron M."/>
            <person name="Waleron M."/>
        </authorList>
    </citation>
    <scope>NUCLEOTIDE SEQUENCE [LARGE SCALE GENOMIC DNA]</scope>
    <source>
        <strain evidence="2 3">PKUAC-SCTA183</strain>
    </source>
</reference>
<organism evidence="2 3">
    <name type="scientific">Thermoleptolyngbya sichuanensis A183</name>
    <dbReference type="NCBI Taxonomy" id="2737172"/>
    <lineage>
        <taxon>Bacteria</taxon>
        <taxon>Bacillati</taxon>
        <taxon>Cyanobacteriota</taxon>
        <taxon>Cyanophyceae</taxon>
        <taxon>Oculatellales</taxon>
        <taxon>Oculatellaceae</taxon>
        <taxon>Thermoleptolyngbya</taxon>
        <taxon>Thermoleptolyngbya sichuanensis</taxon>
    </lineage>
</organism>
<keyword evidence="2" id="KW-0378">Hydrolase</keyword>
<dbReference type="AlphaFoldDB" id="A0A6M8BAR1"/>